<organism evidence="1 2">
    <name type="scientific">Ancylostoma caninum</name>
    <name type="common">Dog hookworm</name>
    <dbReference type="NCBI Taxonomy" id="29170"/>
    <lineage>
        <taxon>Eukaryota</taxon>
        <taxon>Metazoa</taxon>
        <taxon>Ecdysozoa</taxon>
        <taxon>Nematoda</taxon>
        <taxon>Chromadorea</taxon>
        <taxon>Rhabditida</taxon>
        <taxon>Rhabditina</taxon>
        <taxon>Rhabditomorpha</taxon>
        <taxon>Strongyloidea</taxon>
        <taxon>Ancylostomatidae</taxon>
        <taxon>Ancylostomatinae</taxon>
        <taxon>Ancylostoma</taxon>
    </lineage>
</organism>
<gene>
    <name evidence="1" type="ORF">ANCCAN_20941</name>
</gene>
<protein>
    <submittedName>
        <fullName evidence="1">Uncharacterized protein</fullName>
    </submittedName>
</protein>
<reference evidence="1 2" key="1">
    <citation type="submission" date="2014-10" db="EMBL/GenBank/DDBJ databases">
        <title>Draft genome of the hookworm Ancylostoma caninum.</title>
        <authorList>
            <person name="Mitreva M."/>
        </authorList>
    </citation>
    <scope>NUCLEOTIDE SEQUENCE [LARGE SCALE GENOMIC DNA]</scope>
    <source>
        <strain evidence="1 2">Baltimore</strain>
    </source>
</reference>
<dbReference type="EMBL" id="JOJR01000953">
    <property type="protein sequence ID" value="RCN33229.1"/>
    <property type="molecule type" value="Genomic_DNA"/>
</dbReference>
<evidence type="ECO:0000313" key="1">
    <source>
        <dbReference type="EMBL" id="RCN33229.1"/>
    </source>
</evidence>
<dbReference type="PANTHER" id="PTHR14139">
    <property type="entry name" value="CALSYNTENIN"/>
    <property type="match status" value="1"/>
</dbReference>
<dbReference type="STRING" id="29170.A0A368FQD5"/>
<dbReference type="AlphaFoldDB" id="A0A368FQD5"/>
<dbReference type="Proteomes" id="UP000252519">
    <property type="component" value="Unassembled WGS sequence"/>
</dbReference>
<comment type="caution">
    <text evidence="1">The sequence shown here is derived from an EMBL/GenBank/DDBJ whole genome shotgun (WGS) entry which is preliminary data.</text>
</comment>
<keyword evidence="2" id="KW-1185">Reference proteome</keyword>
<sequence>MRRSKSALVTVNVKETCVQGHTGLTDRCVRTVMTSALTSLTCTDFLLTYRLSYVAGDGPKLILPDVQTHVCEQESACDVQNAHSTVKLRAGHVTKGCSRDTVFSNETIQSCGLSPATVSLLPSKSVFPEEAEADVVFDGVTNAVIVPKQSVPEIVPDRFSLSFSMKHARGTKDDQKNKKNILCESDEAGRVPALHCLYKEFIKQIRRE</sequence>
<proteinExistence type="predicted"/>
<dbReference type="GO" id="GO:0045211">
    <property type="term" value="C:postsynaptic membrane"/>
    <property type="evidence" value="ECO:0007669"/>
    <property type="project" value="TreeGrafter"/>
</dbReference>
<dbReference type="OrthoDB" id="10012272at2759"/>
<name>A0A368FQD5_ANCCA</name>
<dbReference type="GO" id="GO:0050806">
    <property type="term" value="P:positive regulation of synaptic transmission"/>
    <property type="evidence" value="ECO:0007669"/>
    <property type="project" value="TreeGrafter"/>
</dbReference>
<dbReference type="PANTHER" id="PTHR14139:SF2">
    <property type="entry name" value="CALSYNTENIN-1"/>
    <property type="match status" value="1"/>
</dbReference>
<evidence type="ECO:0000313" key="2">
    <source>
        <dbReference type="Proteomes" id="UP000252519"/>
    </source>
</evidence>
<dbReference type="GO" id="GO:0009986">
    <property type="term" value="C:cell surface"/>
    <property type="evidence" value="ECO:0007669"/>
    <property type="project" value="TreeGrafter"/>
</dbReference>
<accession>A0A368FQD5</accession>
<dbReference type="GO" id="GO:0051965">
    <property type="term" value="P:positive regulation of synapse assembly"/>
    <property type="evidence" value="ECO:0007669"/>
    <property type="project" value="TreeGrafter"/>
</dbReference>